<sequence length="188" mass="20143">MSDNISTHAQEASFDWNDWIDFDCAGDDAALDRATIGASDLWTLPGPPYRDSQALPRNTSDNFLQGNNAGIASCFNIFTNNLHEPTDSPFKGSCGLDLETDGAWRTLGPAADEQSNILHDVETFGIRDTTSSPATLNRGLSQADTSHRREVEAMAHTIPSASCATIVKACTEISHGGEPAESSTIDVK</sequence>
<name>A0ACC3MKM1_9PEZI</name>
<gene>
    <name evidence="1" type="ORF">LTR37_017231</name>
</gene>
<keyword evidence="2" id="KW-1185">Reference proteome</keyword>
<organism evidence="1 2">
    <name type="scientific">Vermiconidia calcicola</name>
    <dbReference type="NCBI Taxonomy" id="1690605"/>
    <lineage>
        <taxon>Eukaryota</taxon>
        <taxon>Fungi</taxon>
        <taxon>Dikarya</taxon>
        <taxon>Ascomycota</taxon>
        <taxon>Pezizomycotina</taxon>
        <taxon>Dothideomycetes</taxon>
        <taxon>Dothideomycetidae</taxon>
        <taxon>Mycosphaerellales</taxon>
        <taxon>Extremaceae</taxon>
        <taxon>Vermiconidia</taxon>
    </lineage>
</organism>
<dbReference type="EMBL" id="JAUTXU010000219">
    <property type="protein sequence ID" value="KAK3697840.1"/>
    <property type="molecule type" value="Genomic_DNA"/>
</dbReference>
<accession>A0ACC3MKM1</accession>
<evidence type="ECO:0000313" key="2">
    <source>
        <dbReference type="Proteomes" id="UP001281147"/>
    </source>
</evidence>
<dbReference type="Proteomes" id="UP001281147">
    <property type="component" value="Unassembled WGS sequence"/>
</dbReference>
<evidence type="ECO:0000313" key="1">
    <source>
        <dbReference type="EMBL" id="KAK3697840.1"/>
    </source>
</evidence>
<reference evidence="1" key="1">
    <citation type="submission" date="2023-07" db="EMBL/GenBank/DDBJ databases">
        <title>Black Yeasts Isolated from many extreme environments.</title>
        <authorList>
            <person name="Coleine C."/>
            <person name="Stajich J.E."/>
            <person name="Selbmann L."/>
        </authorList>
    </citation>
    <scope>NUCLEOTIDE SEQUENCE</scope>
    <source>
        <strain evidence="1">CCFEE 5714</strain>
    </source>
</reference>
<proteinExistence type="predicted"/>
<protein>
    <submittedName>
        <fullName evidence="1">Uncharacterized protein</fullName>
    </submittedName>
</protein>
<comment type="caution">
    <text evidence="1">The sequence shown here is derived from an EMBL/GenBank/DDBJ whole genome shotgun (WGS) entry which is preliminary data.</text>
</comment>